<dbReference type="InterPro" id="IPR012003">
    <property type="entry name" value="ATP_PFK_prok-type"/>
</dbReference>
<keyword evidence="5" id="KW-0963">Cytoplasm</keyword>
<dbReference type="PROSITE" id="PS00433">
    <property type="entry name" value="PHOSPHOFRUCTOKINASE"/>
    <property type="match status" value="1"/>
</dbReference>
<dbReference type="RefSeq" id="WP_200312012.1">
    <property type="nucleotide sequence ID" value="NZ_JAENIM010000042.1"/>
</dbReference>
<feature type="domain" description="Phosphofructokinase" evidence="16">
    <location>
        <begin position="4"/>
        <end position="275"/>
    </location>
</feature>
<dbReference type="NCBIfam" id="NF002872">
    <property type="entry name" value="PRK03202.1"/>
    <property type="match status" value="1"/>
</dbReference>
<dbReference type="GO" id="GO:0061621">
    <property type="term" value="P:canonical glycolysis"/>
    <property type="evidence" value="ECO:0007669"/>
    <property type="project" value="TreeGrafter"/>
</dbReference>
<dbReference type="EMBL" id="JAENIM010000042">
    <property type="protein sequence ID" value="MBK1791999.1"/>
    <property type="molecule type" value="Genomic_DNA"/>
</dbReference>
<dbReference type="AlphaFoldDB" id="A0A8J7SKE1"/>
<comment type="catalytic activity">
    <reaction evidence="15">
        <text>beta-D-fructose 6-phosphate + ATP = beta-D-fructose 1,6-bisphosphate + ADP + H(+)</text>
        <dbReference type="Rhea" id="RHEA:16109"/>
        <dbReference type="ChEBI" id="CHEBI:15378"/>
        <dbReference type="ChEBI" id="CHEBI:30616"/>
        <dbReference type="ChEBI" id="CHEBI:32966"/>
        <dbReference type="ChEBI" id="CHEBI:57634"/>
        <dbReference type="ChEBI" id="CHEBI:456216"/>
        <dbReference type="EC" id="2.7.1.11"/>
    </reaction>
</comment>
<keyword evidence="12" id="KW-0460">Magnesium</keyword>
<dbReference type="GO" id="GO:0005945">
    <property type="term" value="C:6-phosphofructokinase complex"/>
    <property type="evidence" value="ECO:0007669"/>
    <property type="project" value="TreeGrafter"/>
</dbReference>
<dbReference type="GO" id="GO:0046872">
    <property type="term" value="F:metal ion binding"/>
    <property type="evidence" value="ECO:0007669"/>
    <property type="project" value="UniProtKB-KW"/>
</dbReference>
<dbReference type="Proteomes" id="UP000624703">
    <property type="component" value="Unassembled WGS sequence"/>
</dbReference>
<dbReference type="GO" id="GO:0048029">
    <property type="term" value="F:monosaccharide binding"/>
    <property type="evidence" value="ECO:0007669"/>
    <property type="project" value="TreeGrafter"/>
</dbReference>
<keyword evidence="8" id="KW-0479">Metal-binding</keyword>
<comment type="cofactor">
    <cofactor evidence="1">
        <name>Mg(2+)</name>
        <dbReference type="ChEBI" id="CHEBI:18420"/>
    </cofactor>
</comment>
<comment type="pathway">
    <text evidence="3">Carbohydrate degradation; glycolysis; D-glyceraldehyde 3-phosphate and glycerone phosphate from D-glucose: step 3/4.</text>
</comment>
<evidence type="ECO:0000256" key="11">
    <source>
        <dbReference type="ARBA" id="ARBA00022840"/>
    </source>
</evidence>
<evidence type="ECO:0000256" key="10">
    <source>
        <dbReference type="ARBA" id="ARBA00022777"/>
    </source>
</evidence>
<evidence type="ECO:0000256" key="5">
    <source>
        <dbReference type="ARBA" id="ARBA00022490"/>
    </source>
</evidence>
<accession>A0A8J7SKE1</accession>
<evidence type="ECO:0000256" key="14">
    <source>
        <dbReference type="ARBA" id="ARBA00038478"/>
    </source>
</evidence>
<dbReference type="PANTHER" id="PTHR13697:SF4">
    <property type="entry name" value="ATP-DEPENDENT 6-PHOSPHOFRUCTOKINASE"/>
    <property type="match status" value="1"/>
</dbReference>
<sequence length="320" mass="35209">MEGIAIMTSGGDAAGMNPAIKCAVDYARSKGLKPFLVYDGLRGLIDGKIVEAKREDVSGIMYRGGTVLRSSRSKRFFEYKYREQAYKHLQERNINKLIVIGGDGSFRALNDLYNDFKIPFAGIPATIDNDIAGTDYCLGVDTAMNVIREAVDSIRDTANSFNRGFVIETMGRHCGYLAMASALTSGAEICLVPEIEYDLDSIQERLRVEIEEGRNFLIAIVAEGCNMGDYLTRWINETLNMDARLTVLGHIQRGGSPTVRDRLMAYKFAVNAVDSLLDGGTNDIMVYKGGSFGGIPIHDVAGKKPKMDQTMLDLCTPLSR</sequence>
<dbReference type="GO" id="GO:0005524">
    <property type="term" value="F:ATP binding"/>
    <property type="evidence" value="ECO:0007669"/>
    <property type="project" value="UniProtKB-KW"/>
</dbReference>
<dbReference type="InterPro" id="IPR022953">
    <property type="entry name" value="ATP_PFK"/>
</dbReference>
<evidence type="ECO:0000256" key="6">
    <source>
        <dbReference type="ARBA" id="ARBA00022533"/>
    </source>
</evidence>
<keyword evidence="13" id="KW-0324">Glycolysis</keyword>
<comment type="subcellular location">
    <subcellularLocation>
        <location evidence="2">Cytoplasm</location>
    </subcellularLocation>
</comment>
<dbReference type="UniPathway" id="UPA00109">
    <property type="reaction ID" value="UER00182"/>
</dbReference>
<dbReference type="GO" id="GO:0016208">
    <property type="term" value="F:AMP binding"/>
    <property type="evidence" value="ECO:0007669"/>
    <property type="project" value="TreeGrafter"/>
</dbReference>
<dbReference type="FunFam" id="3.40.50.460:FF:000002">
    <property type="entry name" value="ATP-dependent 6-phosphofructokinase"/>
    <property type="match status" value="1"/>
</dbReference>
<comment type="similarity">
    <text evidence="14">Belongs to the phosphofructokinase type A (PFKA) family.</text>
</comment>
<dbReference type="GO" id="GO:0006002">
    <property type="term" value="P:fructose 6-phosphate metabolic process"/>
    <property type="evidence" value="ECO:0007669"/>
    <property type="project" value="InterPro"/>
</dbReference>
<comment type="caution">
    <text evidence="17">The sequence shown here is derived from an EMBL/GenBank/DDBJ whole genome shotgun (WGS) entry which is preliminary data.</text>
</comment>
<protein>
    <recommendedName>
        <fullName evidence="4">6-phosphofructokinase</fullName>
        <ecNumber evidence="4">2.7.1.11</ecNumber>
    </recommendedName>
</protein>
<dbReference type="PANTHER" id="PTHR13697">
    <property type="entry name" value="PHOSPHOFRUCTOKINASE"/>
    <property type="match status" value="1"/>
</dbReference>
<evidence type="ECO:0000256" key="8">
    <source>
        <dbReference type="ARBA" id="ARBA00022723"/>
    </source>
</evidence>
<dbReference type="GO" id="GO:0030388">
    <property type="term" value="P:fructose 1,6-bisphosphate metabolic process"/>
    <property type="evidence" value="ECO:0007669"/>
    <property type="project" value="TreeGrafter"/>
</dbReference>
<dbReference type="InterPro" id="IPR035966">
    <property type="entry name" value="PKF_sf"/>
</dbReference>
<evidence type="ECO:0000313" key="17">
    <source>
        <dbReference type="EMBL" id="MBK1791999.1"/>
    </source>
</evidence>
<evidence type="ECO:0000256" key="1">
    <source>
        <dbReference type="ARBA" id="ARBA00001946"/>
    </source>
</evidence>
<name>A0A8J7SKE1_9BACT</name>
<dbReference type="EC" id="2.7.1.11" evidence="4"/>
<proteinExistence type="inferred from homology"/>
<dbReference type="SUPFAM" id="SSF53784">
    <property type="entry name" value="Phosphofructokinase"/>
    <property type="match status" value="1"/>
</dbReference>
<dbReference type="Gene3D" id="3.40.50.450">
    <property type="match status" value="1"/>
</dbReference>
<keyword evidence="11" id="KW-0067">ATP-binding</keyword>
<gene>
    <name evidence="17" type="ORF">JIN82_12630</name>
</gene>
<dbReference type="InterPro" id="IPR015912">
    <property type="entry name" value="Phosphofructokinase_CS"/>
</dbReference>
<evidence type="ECO:0000313" key="18">
    <source>
        <dbReference type="Proteomes" id="UP000624703"/>
    </source>
</evidence>
<evidence type="ECO:0000256" key="13">
    <source>
        <dbReference type="ARBA" id="ARBA00023152"/>
    </source>
</evidence>
<keyword evidence="18" id="KW-1185">Reference proteome</keyword>
<evidence type="ECO:0000256" key="4">
    <source>
        <dbReference type="ARBA" id="ARBA00012055"/>
    </source>
</evidence>
<keyword evidence="6" id="KW-0021">Allosteric enzyme</keyword>
<organism evidence="17 18">
    <name type="scientific">Persicirhabdus sediminis</name>
    <dbReference type="NCBI Taxonomy" id="454144"/>
    <lineage>
        <taxon>Bacteria</taxon>
        <taxon>Pseudomonadati</taxon>
        <taxon>Verrucomicrobiota</taxon>
        <taxon>Verrucomicrobiia</taxon>
        <taxon>Verrucomicrobiales</taxon>
        <taxon>Verrucomicrobiaceae</taxon>
        <taxon>Persicirhabdus</taxon>
    </lineage>
</organism>
<dbReference type="PRINTS" id="PR00476">
    <property type="entry name" value="PHFRCTKINASE"/>
</dbReference>
<dbReference type="PIRSF" id="PIRSF000532">
    <property type="entry name" value="ATP_PFK_prok"/>
    <property type="match status" value="1"/>
</dbReference>
<evidence type="ECO:0000256" key="7">
    <source>
        <dbReference type="ARBA" id="ARBA00022679"/>
    </source>
</evidence>
<dbReference type="InterPro" id="IPR000023">
    <property type="entry name" value="Phosphofructokinase_dom"/>
</dbReference>
<dbReference type="GO" id="GO:0042802">
    <property type="term" value="F:identical protein binding"/>
    <property type="evidence" value="ECO:0007669"/>
    <property type="project" value="TreeGrafter"/>
</dbReference>
<evidence type="ECO:0000256" key="9">
    <source>
        <dbReference type="ARBA" id="ARBA00022741"/>
    </source>
</evidence>
<evidence type="ECO:0000259" key="16">
    <source>
        <dbReference type="Pfam" id="PF00365"/>
    </source>
</evidence>
<dbReference type="Pfam" id="PF00365">
    <property type="entry name" value="PFK"/>
    <property type="match status" value="1"/>
</dbReference>
<keyword evidence="9" id="KW-0547">Nucleotide-binding</keyword>
<keyword evidence="7" id="KW-0808">Transferase</keyword>
<evidence type="ECO:0000256" key="15">
    <source>
        <dbReference type="ARBA" id="ARBA00048070"/>
    </source>
</evidence>
<dbReference type="GO" id="GO:0070095">
    <property type="term" value="F:fructose-6-phosphate binding"/>
    <property type="evidence" value="ECO:0007669"/>
    <property type="project" value="TreeGrafter"/>
</dbReference>
<evidence type="ECO:0000256" key="12">
    <source>
        <dbReference type="ARBA" id="ARBA00022842"/>
    </source>
</evidence>
<keyword evidence="10" id="KW-0418">Kinase</keyword>
<dbReference type="GO" id="GO:0003872">
    <property type="term" value="F:6-phosphofructokinase activity"/>
    <property type="evidence" value="ECO:0007669"/>
    <property type="project" value="UniProtKB-EC"/>
</dbReference>
<evidence type="ECO:0000256" key="3">
    <source>
        <dbReference type="ARBA" id="ARBA00004679"/>
    </source>
</evidence>
<evidence type="ECO:0000256" key="2">
    <source>
        <dbReference type="ARBA" id="ARBA00004496"/>
    </source>
</evidence>
<reference evidence="17" key="1">
    <citation type="submission" date="2021-01" db="EMBL/GenBank/DDBJ databases">
        <title>Modified the classification status of verrucomicrobia.</title>
        <authorList>
            <person name="Feng X."/>
        </authorList>
    </citation>
    <scope>NUCLEOTIDE SEQUENCE</scope>
    <source>
        <strain evidence="17">_KCTC 22039</strain>
    </source>
</reference>
<dbReference type="Gene3D" id="3.40.50.460">
    <property type="entry name" value="Phosphofructokinase domain"/>
    <property type="match status" value="1"/>
</dbReference>